<evidence type="ECO:0000313" key="1">
    <source>
        <dbReference type="EMBL" id="NYD34526.1"/>
    </source>
</evidence>
<dbReference type="AlphaFoldDB" id="A0A7Y9DS70"/>
<proteinExistence type="predicted"/>
<comment type="caution">
    <text evidence="1">The sequence shown here is derived from an EMBL/GenBank/DDBJ whole genome shotgun (WGS) entry which is preliminary data.</text>
</comment>
<dbReference type="RefSeq" id="WP_179792466.1">
    <property type="nucleotide sequence ID" value="NZ_BAABHP010000018.1"/>
</dbReference>
<keyword evidence="2" id="KW-1185">Reference proteome</keyword>
<reference evidence="1 2" key="1">
    <citation type="submission" date="2020-07" db="EMBL/GenBank/DDBJ databases">
        <title>Sequencing the genomes of 1000 actinobacteria strains.</title>
        <authorList>
            <person name="Klenk H.-P."/>
        </authorList>
    </citation>
    <scope>NUCLEOTIDE SEQUENCE [LARGE SCALE GENOMIC DNA]</scope>
    <source>
        <strain evidence="1 2">DSM 45772</strain>
    </source>
</reference>
<evidence type="ECO:0000313" key="2">
    <source>
        <dbReference type="Proteomes" id="UP000535890"/>
    </source>
</evidence>
<organism evidence="1 2">
    <name type="scientific">Actinomycetospora corticicola</name>
    <dbReference type="NCBI Taxonomy" id="663602"/>
    <lineage>
        <taxon>Bacteria</taxon>
        <taxon>Bacillati</taxon>
        <taxon>Actinomycetota</taxon>
        <taxon>Actinomycetes</taxon>
        <taxon>Pseudonocardiales</taxon>
        <taxon>Pseudonocardiaceae</taxon>
        <taxon>Actinomycetospora</taxon>
    </lineage>
</organism>
<protein>
    <submittedName>
        <fullName evidence="1">Uncharacterized protein</fullName>
    </submittedName>
</protein>
<dbReference type="EMBL" id="JACCBN010000001">
    <property type="protein sequence ID" value="NYD34526.1"/>
    <property type="molecule type" value="Genomic_DNA"/>
</dbReference>
<name>A0A7Y9DS70_9PSEU</name>
<dbReference type="Proteomes" id="UP000535890">
    <property type="component" value="Unassembled WGS sequence"/>
</dbReference>
<dbReference type="Gene3D" id="3.90.1720.10">
    <property type="entry name" value="endopeptidase domain like (from Nostoc punctiforme)"/>
    <property type="match status" value="1"/>
</dbReference>
<gene>
    <name evidence="1" type="ORF">BJ983_000628</name>
</gene>
<sequence length="284" mass="30978">MGTIAIDDVERGDILLVTKNPHSALAQMIVDLDRSPGGFSHSGIAGGKNTIISAFPTGIEPAWPVAVTGLTYEPFSHFWSKGQEIYRLVPPPGVDRDAALTRLDSYPESRKTRFGVASIVLVAAALHAMRDEYKIGEAGADAVVRSAIRAGQVWSSDDEFFCAEFSAVIYDLDSRPFTVADLRPPLDIDGEGIVTDIVIKIGLELLLAERTPEQKETLRHFVATVRENDPRFFEDGIDVLGKEILSVVGLAKAADLPDDTPVPSTLITPRMLEAWGEGTEWIRH</sequence>
<accession>A0A7Y9DS70</accession>